<comment type="caution">
    <text evidence="2">The sequence shown here is derived from an EMBL/GenBank/DDBJ whole genome shotgun (WGS) entry which is preliminary data.</text>
</comment>
<gene>
    <name evidence="2" type="ORF">PoB_006508100</name>
</gene>
<dbReference type="InterPro" id="IPR024445">
    <property type="entry name" value="Tnp_ISXO2-like"/>
</dbReference>
<feature type="domain" description="ISXO2-like transposase" evidence="1">
    <location>
        <begin position="1"/>
        <end position="116"/>
    </location>
</feature>
<proteinExistence type="predicted"/>
<sequence>MVESLKAKRRNNVGRVLEQRWVFSGVCPATGQSFPTHIPDKTAATLLPLTIGYVEPGSIIQTNVPSYNNIDTLPANLPFQHLVVVHERNFVDPVNGACTDHVDNYWKNCKRRFKFMCGSKIQPSTVTWMNSFDVSCT</sequence>
<evidence type="ECO:0000313" key="3">
    <source>
        <dbReference type="Proteomes" id="UP000735302"/>
    </source>
</evidence>
<evidence type="ECO:0000313" key="2">
    <source>
        <dbReference type="EMBL" id="GFO38576.1"/>
    </source>
</evidence>
<keyword evidence="3" id="KW-1185">Reference proteome</keyword>
<organism evidence="2 3">
    <name type="scientific">Plakobranchus ocellatus</name>
    <dbReference type="NCBI Taxonomy" id="259542"/>
    <lineage>
        <taxon>Eukaryota</taxon>
        <taxon>Metazoa</taxon>
        <taxon>Spiralia</taxon>
        <taxon>Lophotrochozoa</taxon>
        <taxon>Mollusca</taxon>
        <taxon>Gastropoda</taxon>
        <taxon>Heterobranchia</taxon>
        <taxon>Euthyneura</taxon>
        <taxon>Panpulmonata</taxon>
        <taxon>Sacoglossa</taxon>
        <taxon>Placobranchoidea</taxon>
        <taxon>Plakobranchidae</taxon>
        <taxon>Plakobranchus</taxon>
    </lineage>
</organism>
<protein>
    <recommendedName>
        <fullName evidence="1">ISXO2-like transposase domain-containing protein</fullName>
    </recommendedName>
</protein>
<dbReference type="Proteomes" id="UP000735302">
    <property type="component" value="Unassembled WGS sequence"/>
</dbReference>
<dbReference type="PANTHER" id="PTHR47163">
    <property type="entry name" value="DDE_TNP_IS1595 DOMAIN-CONTAINING PROTEIN"/>
    <property type="match status" value="1"/>
</dbReference>
<dbReference type="SMART" id="SM01126">
    <property type="entry name" value="DDE_Tnp_IS1595"/>
    <property type="match status" value="1"/>
</dbReference>
<accession>A0AAV4D313</accession>
<dbReference type="PANTHER" id="PTHR47163:SF2">
    <property type="entry name" value="SI:DKEY-17M8.2"/>
    <property type="match status" value="1"/>
</dbReference>
<name>A0AAV4D313_9GAST</name>
<evidence type="ECO:0000259" key="1">
    <source>
        <dbReference type="SMART" id="SM01126"/>
    </source>
</evidence>
<dbReference type="EMBL" id="BLXT01007322">
    <property type="protein sequence ID" value="GFO38576.1"/>
    <property type="molecule type" value="Genomic_DNA"/>
</dbReference>
<reference evidence="2 3" key="1">
    <citation type="journal article" date="2021" name="Elife">
        <title>Chloroplast acquisition without the gene transfer in kleptoplastic sea slugs, Plakobranchus ocellatus.</title>
        <authorList>
            <person name="Maeda T."/>
            <person name="Takahashi S."/>
            <person name="Yoshida T."/>
            <person name="Shimamura S."/>
            <person name="Takaki Y."/>
            <person name="Nagai Y."/>
            <person name="Toyoda A."/>
            <person name="Suzuki Y."/>
            <person name="Arimoto A."/>
            <person name="Ishii H."/>
            <person name="Satoh N."/>
            <person name="Nishiyama T."/>
            <person name="Hasebe M."/>
            <person name="Maruyama T."/>
            <person name="Minagawa J."/>
            <person name="Obokata J."/>
            <person name="Shigenobu S."/>
        </authorList>
    </citation>
    <scope>NUCLEOTIDE SEQUENCE [LARGE SCALE GENOMIC DNA]</scope>
</reference>
<dbReference type="InterPro" id="IPR053164">
    <property type="entry name" value="IS1016-like_transposase"/>
</dbReference>
<dbReference type="AlphaFoldDB" id="A0AAV4D313"/>